<evidence type="ECO:0000313" key="2">
    <source>
        <dbReference type="EMBL" id="GIH97458.1"/>
    </source>
</evidence>
<keyword evidence="1" id="KW-0732">Signal</keyword>
<proteinExistence type="predicted"/>
<sequence>MQTDFPRPTRRWVRLLASLAVATAGLTVGVVGSATPASACCFSAQHPDEDGFTVVEQPGTGNYTYFYQSGRVREYRNFTFYREYRR</sequence>
<evidence type="ECO:0008006" key="4">
    <source>
        <dbReference type="Google" id="ProtNLM"/>
    </source>
</evidence>
<feature type="signal peptide" evidence="1">
    <location>
        <begin position="1"/>
        <end position="39"/>
    </location>
</feature>
<comment type="caution">
    <text evidence="2">The sequence shown here is derived from an EMBL/GenBank/DDBJ whole genome shotgun (WGS) entry which is preliminary data.</text>
</comment>
<dbReference type="AlphaFoldDB" id="A0A8J3WPP4"/>
<evidence type="ECO:0000313" key="3">
    <source>
        <dbReference type="Proteomes" id="UP000619788"/>
    </source>
</evidence>
<evidence type="ECO:0000256" key="1">
    <source>
        <dbReference type="SAM" id="SignalP"/>
    </source>
</evidence>
<keyword evidence="3" id="KW-1185">Reference proteome</keyword>
<dbReference type="EMBL" id="BOOJ01000084">
    <property type="protein sequence ID" value="GIH97458.1"/>
    <property type="molecule type" value="Genomic_DNA"/>
</dbReference>
<feature type="chain" id="PRO_5035278493" description="Secreted protein" evidence="1">
    <location>
        <begin position="40"/>
        <end position="86"/>
    </location>
</feature>
<gene>
    <name evidence="2" type="ORF">Psi01_80880</name>
</gene>
<organism evidence="2 3">
    <name type="scientific">Planobispora siamensis</name>
    <dbReference type="NCBI Taxonomy" id="936338"/>
    <lineage>
        <taxon>Bacteria</taxon>
        <taxon>Bacillati</taxon>
        <taxon>Actinomycetota</taxon>
        <taxon>Actinomycetes</taxon>
        <taxon>Streptosporangiales</taxon>
        <taxon>Streptosporangiaceae</taxon>
        <taxon>Planobispora</taxon>
    </lineage>
</organism>
<dbReference type="Proteomes" id="UP000619788">
    <property type="component" value="Unassembled WGS sequence"/>
</dbReference>
<dbReference type="RefSeq" id="WP_204069461.1">
    <property type="nucleotide sequence ID" value="NZ_BOOJ01000084.1"/>
</dbReference>
<name>A0A8J3WPP4_9ACTN</name>
<protein>
    <recommendedName>
        <fullName evidence="4">Secreted protein</fullName>
    </recommendedName>
</protein>
<accession>A0A8J3WPP4</accession>
<reference evidence="2 3" key="1">
    <citation type="submission" date="2021-01" db="EMBL/GenBank/DDBJ databases">
        <title>Whole genome shotgun sequence of Planobispora siamensis NBRC 107568.</title>
        <authorList>
            <person name="Komaki H."/>
            <person name="Tamura T."/>
        </authorList>
    </citation>
    <scope>NUCLEOTIDE SEQUENCE [LARGE SCALE GENOMIC DNA]</scope>
    <source>
        <strain evidence="2 3">NBRC 107568</strain>
    </source>
</reference>